<dbReference type="InterPro" id="IPR039421">
    <property type="entry name" value="Type_1_exporter"/>
</dbReference>
<dbReference type="SUPFAM" id="SSF52540">
    <property type="entry name" value="P-loop containing nucleoside triphosphate hydrolases"/>
    <property type="match status" value="1"/>
</dbReference>
<dbReference type="GO" id="GO:0005524">
    <property type="term" value="F:ATP binding"/>
    <property type="evidence" value="ECO:0007669"/>
    <property type="project" value="UniProtKB-KW"/>
</dbReference>
<comment type="similarity">
    <text evidence="3">Belongs to the ABC transporter superfamily. ABCB family. Heavy Metal importer (TC 3.A.1.210) subfamily.</text>
</comment>
<dbReference type="PROSITE" id="PS00211">
    <property type="entry name" value="ABC_TRANSPORTER_1"/>
    <property type="match status" value="1"/>
</dbReference>
<feature type="domain" description="ABC transporter" evidence="4">
    <location>
        <begin position="42"/>
        <end position="239"/>
    </location>
</feature>
<dbReference type="EMBL" id="GDID01005678">
    <property type="protein sequence ID" value="JAP90928.1"/>
    <property type="molecule type" value="Transcribed_RNA"/>
</dbReference>
<proteinExistence type="inferred from homology"/>
<dbReference type="InterPro" id="IPR027417">
    <property type="entry name" value="P-loop_NTPase"/>
</dbReference>
<evidence type="ECO:0000256" key="2">
    <source>
        <dbReference type="ARBA" id="ARBA00022840"/>
    </source>
</evidence>
<accession>A0A146K3A6</accession>
<dbReference type="Pfam" id="PF00005">
    <property type="entry name" value="ABC_tran"/>
    <property type="match status" value="1"/>
</dbReference>
<dbReference type="InterPro" id="IPR003593">
    <property type="entry name" value="AAA+_ATPase"/>
</dbReference>
<evidence type="ECO:0000256" key="1">
    <source>
        <dbReference type="ARBA" id="ARBA00022741"/>
    </source>
</evidence>
<dbReference type="SMART" id="SM00382">
    <property type="entry name" value="AAA"/>
    <property type="match status" value="1"/>
</dbReference>
<evidence type="ECO:0000259" key="4">
    <source>
        <dbReference type="PROSITE" id="PS50893"/>
    </source>
</evidence>
<reference evidence="5" key="1">
    <citation type="submission" date="2015-07" db="EMBL/GenBank/DDBJ databases">
        <title>Adaptation to a free-living lifestyle via gene acquisitions in the diplomonad Trepomonas sp. PC1.</title>
        <authorList>
            <person name="Xu F."/>
            <person name="Jerlstrom-Hultqvist J."/>
            <person name="Kolisko M."/>
            <person name="Simpson A.G.B."/>
            <person name="Roger A.J."/>
            <person name="Svard S.G."/>
            <person name="Andersson J.O."/>
        </authorList>
    </citation>
    <scope>NUCLEOTIDE SEQUENCE</scope>
    <source>
        <strain evidence="5">PC1</strain>
    </source>
</reference>
<dbReference type="CDD" id="cd03228">
    <property type="entry name" value="ABCC_MRP_Like"/>
    <property type="match status" value="1"/>
</dbReference>
<dbReference type="PANTHER" id="PTHR24221">
    <property type="entry name" value="ATP-BINDING CASSETTE SUB-FAMILY B"/>
    <property type="match status" value="1"/>
</dbReference>
<dbReference type="GO" id="GO:0034040">
    <property type="term" value="F:ATPase-coupled lipid transmembrane transporter activity"/>
    <property type="evidence" value="ECO:0007669"/>
    <property type="project" value="TreeGrafter"/>
</dbReference>
<protein>
    <submittedName>
        <fullName evidence="5">ABC transporter family protein</fullName>
    </submittedName>
</protein>
<dbReference type="AlphaFoldDB" id="A0A146K3A6"/>
<dbReference type="GO" id="GO:0016887">
    <property type="term" value="F:ATP hydrolysis activity"/>
    <property type="evidence" value="ECO:0007669"/>
    <property type="project" value="InterPro"/>
</dbReference>
<organism evidence="5">
    <name type="scientific">Trepomonas sp. PC1</name>
    <dbReference type="NCBI Taxonomy" id="1076344"/>
    <lineage>
        <taxon>Eukaryota</taxon>
        <taxon>Metamonada</taxon>
        <taxon>Diplomonadida</taxon>
        <taxon>Hexamitidae</taxon>
        <taxon>Hexamitinae</taxon>
        <taxon>Trepomonas</taxon>
    </lineage>
</organism>
<evidence type="ECO:0000313" key="5">
    <source>
        <dbReference type="EMBL" id="JAP90928.1"/>
    </source>
</evidence>
<name>A0A146K3A6_9EUKA</name>
<dbReference type="Gene3D" id="3.40.50.300">
    <property type="entry name" value="P-loop containing nucleotide triphosphate hydrolases"/>
    <property type="match status" value="1"/>
</dbReference>
<evidence type="ECO:0000256" key="3">
    <source>
        <dbReference type="ARBA" id="ARBA00024363"/>
    </source>
</evidence>
<sequence length="239" mass="27618">KQITKSFGLPQEIQIPDFDFLQRIFNYKPRQTAVKHGQKNSIEIDKLRFAFQTDLIIQNLNTKFESDKVYAVAGKTGCGKSTLANLLLRIYEYEGKITLNQTDIKNIPIEELRNQITVCSQFDQVFEGTLQENVLYGLEADLEKLQLVKEICAIDFVELDCQMKKFALGEQQRIVLARALYRCSNVLILDETTSAIDDQTEINIIQQVVNYCKQRGILLIMIAHKKRIFDFVDETVWLD</sequence>
<dbReference type="InterPro" id="IPR003439">
    <property type="entry name" value="ABC_transporter-like_ATP-bd"/>
</dbReference>
<gene>
    <name evidence="5" type="ORF">TPC1_17617</name>
</gene>
<dbReference type="PANTHER" id="PTHR24221:SF654">
    <property type="entry name" value="ATP-BINDING CASSETTE SUB-FAMILY B MEMBER 6"/>
    <property type="match status" value="1"/>
</dbReference>
<dbReference type="PROSITE" id="PS50893">
    <property type="entry name" value="ABC_TRANSPORTER_2"/>
    <property type="match status" value="1"/>
</dbReference>
<keyword evidence="2" id="KW-0067">ATP-binding</keyword>
<keyword evidence="1" id="KW-0547">Nucleotide-binding</keyword>
<dbReference type="InterPro" id="IPR017871">
    <property type="entry name" value="ABC_transporter-like_CS"/>
</dbReference>
<feature type="non-terminal residue" evidence="5">
    <location>
        <position position="1"/>
    </location>
</feature>